<accession>A0A2Z3H135</accession>
<dbReference type="OrthoDB" id="292203at2"/>
<dbReference type="Proteomes" id="UP000245802">
    <property type="component" value="Chromosome"/>
</dbReference>
<dbReference type="CDD" id="cd08026">
    <property type="entry name" value="DUF326"/>
    <property type="match status" value="1"/>
</dbReference>
<reference evidence="2 3" key="1">
    <citation type="submission" date="2018-01" db="EMBL/GenBank/DDBJ databases">
        <title>G. obscuriglobus.</title>
        <authorList>
            <person name="Franke J."/>
            <person name="Blomberg W."/>
            <person name="Selmecki A."/>
        </authorList>
    </citation>
    <scope>NUCLEOTIDE SEQUENCE [LARGE SCALE GENOMIC DNA]</scope>
    <source>
        <strain evidence="2 3">DSM 5831</strain>
    </source>
</reference>
<dbReference type="RefSeq" id="WP_010043434.1">
    <property type="nucleotide sequence ID" value="NZ_CP025958.1"/>
</dbReference>
<dbReference type="PANTHER" id="PTHR37310">
    <property type="entry name" value="CYTOPLASMIC PROTEIN-RELATED"/>
    <property type="match status" value="1"/>
</dbReference>
<keyword evidence="1" id="KW-0732">Signal</keyword>
<feature type="signal peptide" evidence="1">
    <location>
        <begin position="1"/>
        <end position="20"/>
    </location>
</feature>
<keyword evidence="3" id="KW-1185">Reference proteome</keyword>
<proteinExistence type="predicted"/>
<feature type="chain" id="PRO_5016350813" evidence="1">
    <location>
        <begin position="21"/>
        <end position="163"/>
    </location>
</feature>
<dbReference type="InterPro" id="IPR005560">
    <property type="entry name" value="Csp_YhjQ"/>
</dbReference>
<sequence>MIRTKLFGALGLLAVSFAVAGTALSVGGKQPDNATKEQSKAADPHMSHFMDCAKECDDCARICNMCAAHCTKMVAEGKKEHLETVRTCIDCATLCQSASAIVIKNGPFSDLICTACAEACKRCGDACEKHAEHDAIMKQCAAECRKCEKMCRVMMKHTIKGDK</sequence>
<dbReference type="Pfam" id="PF03860">
    <property type="entry name" value="Csp"/>
    <property type="match status" value="1"/>
</dbReference>
<dbReference type="InterPro" id="IPR044543">
    <property type="entry name" value="YHJQ-like"/>
</dbReference>
<protein>
    <submittedName>
        <fullName evidence="2">Four-helix bundle copper-binding protein</fullName>
    </submittedName>
</protein>
<evidence type="ECO:0000313" key="2">
    <source>
        <dbReference type="EMBL" id="AWM39448.1"/>
    </source>
</evidence>
<name>A0A2Z3H135_9BACT</name>
<evidence type="ECO:0000256" key="1">
    <source>
        <dbReference type="SAM" id="SignalP"/>
    </source>
</evidence>
<organism evidence="2 3">
    <name type="scientific">Gemmata obscuriglobus</name>
    <dbReference type="NCBI Taxonomy" id="114"/>
    <lineage>
        <taxon>Bacteria</taxon>
        <taxon>Pseudomonadati</taxon>
        <taxon>Planctomycetota</taxon>
        <taxon>Planctomycetia</taxon>
        <taxon>Gemmatales</taxon>
        <taxon>Gemmataceae</taxon>
        <taxon>Gemmata</taxon>
    </lineage>
</organism>
<dbReference type="EMBL" id="CP025958">
    <property type="protein sequence ID" value="AWM39448.1"/>
    <property type="molecule type" value="Genomic_DNA"/>
</dbReference>
<dbReference type="PANTHER" id="PTHR37310:SF1">
    <property type="entry name" value="CYTOPLASMIC PROTEIN"/>
    <property type="match status" value="1"/>
</dbReference>
<dbReference type="Gene3D" id="1.20.1270.360">
    <property type="match status" value="1"/>
</dbReference>
<dbReference type="AlphaFoldDB" id="A0A2Z3H135"/>
<gene>
    <name evidence="2" type="ORF">C1280_22290</name>
</gene>
<evidence type="ECO:0000313" key="3">
    <source>
        <dbReference type="Proteomes" id="UP000245802"/>
    </source>
</evidence>
<dbReference type="KEGG" id="gog:C1280_22290"/>